<protein>
    <submittedName>
        <fullName evidence="2">Uncharacterized protein</fullName>
    </submittedName>
</protein>
<dbReference type="Proteomes" id="UP000285326">
    <property type="component" value="Unassembled WGS sequence"/>
</dbReference>
<accession>A0A420IWX7</accession>
<gene>
    <name evidence="2" type="ORF">GcM1_205002</name>
</gene>
<organism evidence="2 3">
    <name type="scientific">Golovinomyces cichoracearum</name>
    <dbReference type="NCBI Taxonomy" id="62708"/>
    <lineage>
        <taxon>Eukaryota</taxon>
        <taxon>Fungi</taxon>
        <taxon>Dikarya</taxon>
        <taxon>Ascomycota</taxon>
        <taxon>Pezizomycotina</taxon>
        <taxon>Leotiomycetes</taxon>
        <taxon>Erysiphales</taxon>
        <taxon>Erysiphaceae</taxon>
        <taxon>Golovinomyces</taxon>
    </lineage>
</organism>
<comment type="caution">
    <text evidence="2">The sequence shown here is derived from an EMBL/GenBank/DDBJ whole genome shotgun (WGS) entry which is preliminary data.</text>
</comment>
<name>A0A420IWX7_9PEZI</name>
<dbReference type="EMBL" id="MCBS01020593">
    <property type="protein sequence ID" value="RKF79061.1"/>
    <property type="molecule type" value="Genomic_DNA"/>
</dbReference>
<evidence type="ECO:0000313" key="2">
    <source>
        <dbReference type="EMBL" id="RKF79061.1"/>
    </source>
</evidence>
<evidence type="ECO:0000313" key="3">
    <source>
        <dbReference type="Proteomes" id="UP000285326"/>
    </source>
</evidence>
<feature type="region of interest" description="Disordered" evidence="1">
    <location>
        <begin position="1"/>
        <end position="25"/>
    </location>
</feature>
<feature type="compositionally biased region" description="Basic and acidic residues" evidence="1">
    <location>
        <begin position="1"/>
        <end position="19"/>
    </location>
</feature>
<evidence type="ECO:0000256" key="1">
    <source>
        <dbReference type="SAM" id="MobiDB-lite"/>
    </source>
</evidence>
<proteinExistence type="predicted"/>
<dbReference type="AlphaFoldDB" id="A0A420IWX7"/>
<reference evidence="2 3" key="1">
    <citation type="journal article" date="2018" name="BMC Genomics">
        <title>Comparative genome analyses reveal sequence features reflecting distinct modes of host-adaptation between dicot and monocot powdery mildew.</title>
        <authorList>
            <person name="Wu Y."/>
            <person name="Ma X."/>
            <person name="Pan Z."/>
            <person name="Kale S.D."/>
            <person name="Song Y."/>
            <person name="King H."/>
            <person name="Zhang Q."/>
            <person name="Presley C."/>
            <person name="Deng X."/>
            <person name="Wei C.I."/>
            <person name="Xiao S."/>
        </authorList>
    </citation>
    <scope>NUCLEOTIDE SEQUENCE [LARGE SCALE GENOMIC DNA]</scope>
    <source>
        <strain evidence="2">UMSG1</strain>
    </source>
</reference>
<sequence>MSLTRKETTSLRETAEASTKRKVRQRKYIPSRENLKLGKIIDMLAPKVTGDYEKGRGSRKRV</sequence>